<protein>
    <submittedName>
        <fullName evidence="4">Uncharacterized membrane-anchored protein</fullName>
    </submittedName>
</protein>
<feature type="compositionally biased region" description="Polar residues" evidence="1">
    <location>
        <begin position="1"/>
        <end position="10"/>
    </location>
</feature>
<feature type="transmembrane region" description="Helical" evidence="2">
    <location>
        <begin position="414"/>
        <end position="439"/>
    </location>
</feature>
<gene>
    <name evidence="3" type="ORF">NMYAN_120049</name>
    <name evidence="4" type="ORF">SAMN05421880_12055</name>
</gene>
<keyword evidence="2" id="KW-0472">Membrane</keyword>
<keyword evidence="2" id="KW-1133">Transmembrane helix</keyword>
<sequence length="450" mass="51330">MSDMNFSSFLAQPEADSQPLPKRNLAGIPEYPERHDLHTELNADVYELVSIPAQLSHLVLLSDRQWIDQERQLIVALCDRYKIARPNSHFDQFSAEMGEFRLRWERHTEYSTYTVYRRGSFDIPFAKPAIAEIPQDWLARIPGEVLVATHIALDDRSRPSRSLSELANLFESNTVIGSKVSGGSASVWSDNQIHADGFSRILIHDDNLRSRQVGRLVQRLLEIETYRMLAILPLTLTRKVIPQLERYDDRLAELITGNELTGIEDEQRLLGELTKLASEIEKISAQTSHRFSASQTYYAIMQQRIVELREERIEGLQMLYEFRKQRVTSAMGTFDLVRSQLEILSLRVARASSMLRTRVDISMESQIRDLLKSMDNRAHLQLRLQETVEGLSVVVLSYYLIGIVGYGLKAVKAAGYAVNVELLTGVAIPIVVAAVFFGVRRLRRMVKKSN</sequence>
<reference evidence="4 5" key="1">
    <citation type="submission" date="2016-10" db="EMBL/GenBank/DDBJ databases">
        <authorList>
            <person name="de Groot N.N."/>
        </authorList>
    </citation>
    <scope>NUCLEOTIDE SEQUENCE [LARGE SCALE GENOMIC DNA]</scope>
    <source>
        <strain evidence="4 5">Nm146</strain>
    </source>
</reference>
<keyword evidence="2" id="KW-0812">Transmembrane</keyword>
<dbReference type="STRING" id="52442.SAMN05421880_12055"/>
<dbReference type="Proteomes" id="UP000601736">
    <property type="component" value="Unassembled WGS sequence"/>
</dbReference>
<dbReference type="Proteomes" id="UP000199561">
    <property type="component" value="Unassembled WGS sequence"/>
</dbReference>
<organism evidence="4 5">
    <name type="scientific">Nitrosomonas nitrosa</name>
    <dbReference type="NCBI Taxonomy" id="52442"/>
    <lineage>
        <taxon>Bacteria</taxon>
        <taxon>Pseudomonadati</taxon>
        <taxon>Pseudomonadota</taxon>
        <taxon>Betaproteobacteria</taxon>
        <taxon>Nitrosomonadales</taxon>
        <taxon>Nitrosomonadaceae</taxon>
        <taxon>Nitrosomonas</taxon>
    </lineage>
</organism>
<feature type="region of interest" description="Disordered" evidence="1">
    <location>
        <begin position="1"/>
        <end position="25"/>
    </location>
</feature>
<evidence type="ECO:0000256" key="1">
    <source>
        <dbReference type="SAM" id="MobiDB-lite"/>
    </source>
</evidence>
<proteinExistence type="predicted"/>
<evidence type="ECO:0000313" key="4">
    <source>
        <dbReference type="EMBL" id="SFM54912.1"/>
    </source>
</evidence>
<dbReference type="Pfam" id="PF11902">
    <property type="entry name" value="DUF3422"/>
    <property type="match status" value="1"/>
</dbReference>
<dbReference type="EMBL" id="FOUF01000020">
    <property type="protein sequence ID" value="SFM54912.1"/>
    <property type="molecule type" value="Genomic_DNA"/>
</dbReference>
<dbReference type="AlphaFoldDB" id="A0A1I4RRL9"/>
<evidence type="ECO:0000313" key="5">
    <source>
        <dbReference type="Proteomes" id="UP000199561"/>
    </source>
</evidence>
<evidence type="ECO:0000256" key="2">
    <source>
        <dbReference type="SAM" id="Phobius"/>
    </source>
</evidence>
<evidence type="ECO:0000313" key="3">
    <source>
        <dbReference type="EMBL" id="CAE6492785.1"/>
    </source>
</evidence>
<name>A0A1I4RRL9_9PROT</name>
<accession>A0A1I4RRL9</accession>
<reference evidence="3" key="2">
    <citation type="submission" date="2021-02" db="EMBL/GenBank/DDBJ databases">
        <authorList>
            <person name="Han P."/>
        </authorList>
    </citation>
    <scope>NUCLEOTIDE SEQUENCE</scope>
    <source>
        <strain evidence="3">Nitrosomonas nitrosa 18-3D</strain>
    </source>
</reference>
<dbReference type="RefSeq" id="WP_239654090.1">
    <property type="nucleotide sequence ID" value="NZ_CAJNAP010000004.1"/>
</dbReference>
<keyword evidence="5" id="KW-1185">Reference proteome</keyword>
<dbReference type="EMBL" id="CAJNAP010000004">
    <property type="protein sequence ID" value="CAE6492785.1"/>
    <property type="molecule type" value="Genomic_DNA"/>
</dbReference>
<dbReference type="InterPro" id="IPR021830">
    <property type="entry name" value="DUF3422"/>
</dbReference>